<proteinExistence type="predicted"/>
<sequence length="154" mass="17710">MADLNAIVAGARFHAYCAVIDKVRHKARYADPWNPYEIAMHFCMEKLSDRLVADGQCERLTHVLFEARGREEDRQLELEFRRVASNDKRWGWRSVDFGRTPLEPLFVSKAANLAGHQLSDLIARPLALRAIRPDQPNRAHDVIADRICAFKIFP</sequence>
<dbReference type="EMBL" id="JAUUDS010000003">
    <property type="protein sequence ID" value="MDP1027294.1"/>
    <property type="molecule type" value="Genomic_DNA"/>
</dbReference>
<protein>
    <recommendedName>
        <fullName evidence="3">HEPN domain-containing protein</fullName>
    </recommendedName>
</protein>
<evidence type="ECO:0000313" key="2">
    <source>
        <dbReference type="Proteomes" id="UP001230685"/>
    </source>
</evidence>
<keyword evidence="2" id="KW-1185">Reference proteome</keyword>
<gene>
    <name evidence="1" type="ORF">Q5H91_08725</name>
</gene>
<name>A0ABT9EJZ9_9SPHN</name>
<evidence type="ECO:0008006" key="3">
    <source>
        <dbReference type="Google" id="ProtNLM"/>
    </source>
</evidence>
<reference evidence="1 2" key="1">
    <citation type="submission" date="2023-07" db="EMBL/GenBank/DDBJ databases">
        <authorList>
            <person name="Kim M.K."/>
        </authorList>
    </citation>
    <scope>NUCLEOTIDE SEQUENCE [LARGE SCALE GENOMIC DNA]</scope>
    <source>
        <strain evidence="1 2">KR1UV-12</strain>
    </source>
</reference>
<organism evidence="1 2">
    <name type="scientific">Sphingomonas aurea</name>
    <dbReference type="NCBI Taxonomy" id="3063994"/>
    <lineage>
        <taxon>Bacteria</taxon>
        <taxon>Pseudomonadati</taxon>
        <taxon>Pseudomonadota</taxon>
        <taxon>Alphaproteobacteria</taxon>
        <taxon>Sphingomonadales</taxon>
        <taxon>Sphingomonadaceae</taxon>
        <taxon>Sphingomonas</taxon>
    </lineage>
</organism>
<dbReference type="InterPro" id="IPR024524">
    <property type="entry name" value="DUF3800"/>
</dbReference>
<evidence type="ECO:0000313" key="1">
    <source>
        <dbReference type="EMBL" id="MDP1027294.1"/>
    </source>
</evidence>
<accession>A0ABT9EJZ9</accession>
<dbReference type="Proteomes" id="UP001230685">
    <property type="component" value="Unassembled WGS sequence"/>
</dbReference>
<comment type="caution">
    <text evidence="1">The sequence shown here is derived from an EMBL/GenBank/DDBJ whole genome shotgun (WGS) entry which is preliminary data.</text>
</comment>
<dbReference type="Pfam" id="PF12686">
    <property type="entry name" value="DUF3800"/>
    <property type="match status" value="1"/>
</dbReference>